<evidence type="ECO:0000313" key="1">
    <source>
        <dbReference type="EMBL" id="KMQ97351.1"/>
    </source>
</evidence>
<dbReference type="EMBL" id="LBMM01000859">
    <property type="protein sequence ID" value="KMQ97351.1"/>
    <property type="molecule type" value="Genomic_DNA"/>
</dbReference>
<accession>A0A0J7L3X3</accession>
<comment type="caution">
    <text evidence="1">The sequence shown here is derived from an EMBL/GenBank/DDBJ whole genome shotgun (WGS) entry which is preliminary data.</text>
</comment>
<dbReference type="SUPFAM" id="SSF50249">
    <property type="entry name" value="Nucleic acid-binding proteins"/>
    <property type="match status" value="1"/>
</dbReference>
<dbReference type="Gene3D" id="2.40.50.140">
    <property type="entry name" value="Nucleic acid-binding proteins"/>
    <property type="match status" value="1"/>
</dbReference>
<dbReference type="PaxDb" id="67767-A0A0J7L3X3"/>
<dbReference type="STRING" id="67767.A0A0J7L3X3"/>
<name>A0A0J7L3X3_LASNI</name>
<proteinExistence type="predicted"/>
<dbReference type="InterPro" id="IPR012340">
    <property type="entry name" value="NA-bd_OB-fold"/>
</dbReference>
<dbReference type="Pfam" id="PF10991">
    <property type="entry name" value="Enc34_ssDNA-bd"/>
    <property type="match status" value="1"/>
</dbReference>
<evidence type="ECO:0000313" key="2">
    <source>
        <dbReference type="Proteomes" id="UP000036403"/>
    </source>
</evidence>
<organism evidence="1 2">
    <name type="scientific">Lasius niger</name>
    <name type="common">Black garden ant</name>
    <dbReference type="NCBI Taxonomy" id="67767"/>
    <lineage>
        <taxon>Eukaryota</taxon>
        <taxon>Metazoa</taxon>
        <taxon>Ecdysozoa</taxon>
        <taxon>Arthropoda</taxon>
        <taxon>Hexapoda</taxon>
        <taxon>Insecta</taxon>
        <taxon>Pterygota</taxon>
        <taxon>Neoptera</taxon>
        <taxon>Endopterygota</taxon>
        <taxon>Hymenoptera</taxon>
        <taxon>Apocrita</taxon>
        <taxon>Aculeata</taxon>
        <taxon>Formicoidea</taxon>
        <taxon>Formicidae</taxon>
        <taxon>Formicinae</taxon>
        <taxon>Lasius</taxon>
        <taxon>Lasius</taxon>
    </lineage>
</organism>
<gene>
    <name evidence="1" type="ORF">RF55_2324</name>
</gene>
<dbReference type="AlphaFoldDB" id="A0A0J7L3X3"/>
<dbReference type="Proteomes" id="UP000036403">
    <property type="component" value="Unassembled WGS sequence"/>
</dbReference>
<dbReference type="InterPro" id="IPR022595">
    <property type="entry name" value="Enc34_ssDNA-bd"/>
</dbReference>
<sequence>MNSSSARVVIPDVRVAFVVLAEPKEFKKGDGKPRYSVTAILPNGSGKDKLVLDAMHVAAANKWGEAKAAAAVKSLMQSGRTCLVSGAIKADKYEGFDDCMIVSAYSPAPKPPRLYDAEKNPLPLDSTMIYSGCYADVLVDCYADDRYGNRINAGLLAVRFRRAGDYMGGARPASADEFETLAGEETIEPDFV</sequence>
<protein>
    <submittedName>
        <fullName evidence="1">Uncharacterized protein</fullName>
    </submittedName>
</protein>
<reference evidence="1 2" key="1">
    <citation type="submission" date="2015-04" db="EMBL/GenBank/DDBJ databases">
        <title>Lasius niger genome sequencing.</title>
        <authorList>
            <person name="Konorov E.A."/>
            <person name="Nikitin M.A."/>
            <person name="Kirill M.V."/>
            <person name="Chang P."/>
        </authorList>
    </citation>
    <scope>NUCLEOTIDE SEQUENCE [LARGE SCALE GENOMIC DNA]</scope>
    <source>
        <tissue evidence="1">Whole</tissue>
    </source>
</reference>
<keyword evidence="2" id="KW-1185">Reference proteome</keyword>